<dbReference type="Proteomes" id="UP000195024">
    <property type="component" value="Unassembled WGS sequence"/>
</dbReference>
<proteinExistence type="predicted"/>
<dbReference type="PANTHER" id="PTHR35145:SF1">
    <property type="entry name" value="CYTOPLASMIC PROTEIN"/>
    <property type="match status" value="1"/>
</dbReference>
<dbReference type="InterPro" id="IPR058532">
    <property type="entry name" value="YjbR/MT2646/Rv2570-like"/>
</dbReference>
<evidence type="ECO:0000313" key="1">
    <source>
        <dbReference type="EMBL" id="OTP26404.1"/>
    </source>
</evidence>
<dbReference type="InterPro" id="IPR007351">
    <property type="entry name" value="YjbR"/>
</dbReference>
<reference evidence="1 2" key="1">
    <citation type="submission" date="2017-05" db="EMBL/GenBank/DDBJ databases">
        <title>The Genome Sequence of Enterococcus mundtii 6B1_DIV0119.</title>
        <authorList>
            <consortium name="The Broad Institute Genomics Platform"/>
            <consortium name="The Broad Institute Genomic Center for Infectious Diseases"/>
            <person name="Earl A."/>
            <person name="Manson A."/>
            <person name="Schwartman J."/>
            <person name="Gilmore M."/>
            <person name="Abouelleil A."/>
            <person name="Cao P."/>
            <person name="Chapman S."/>
            <person name="Cusick C."/>
            <person name="Shea T."/>
            <person name="Young S."/>
            <person name="Neafsey D."/>
            <person name="Nusbaum C."/>
            <person name="Birren B."/>
        </authorList>
    </citation>
    <scope>NUCLEOTIDE SEQUENCE [LARGE SCALE GENOMIC DNA]</scope>
    <source>
        <strain evidence="1 2">6B1_DIV0119</strain>
    </source>
</reference>
<dbReference type="SUPFAM" id="SSF142906">
    <property type="entry name" value="YjbR-like"/>
    <property type="match status" value="1"/>
</dbReference>
<dbReference type="AlphaFoldDB" id="A0A242KWS4"/>
<dbReference type="InterPro" id="IPR038056">
    <property type="entry name" value="YjbR-like_sf"/>
</dbReference>
<comment type="caution">
    <text evidence="1">The sequence shown here is derived from an EMBL/GenBank/DDBJ whole genome shotgun (WGS) entry which is preliminary data.</text>
</comment>
<dbReference type="RefSeq" id="WP_086334353.1">
    <property type="nucleotide sequence ID" value="NZ_NGMS01000001.1"/>
</dbReference>
<gene>
    <name evidence="1" type="ORF">A5802_000115</name>
</gene>
<dbReference type="Gene3D" id="3.90.1150.30">
    <property type="match status" value="1"/>
</dbReference>
<sequence>MDLTDKLINFATTLEGVQMDHPFGKFPDYIVFRHQSTGKWFGLIVSVEKDKLGIEGEGQVPLVNVKADPEIISILKKSKGYYPAYHMNKNHWISVALNGAVAEKQLFYLLKESYDLTNG</sequence>
<accession>A0A242KWS4</accession>
<dbReference type="EMBL" id="NGMS01000001">
    <property type="protein sequence ID" value="OTP26404.1"/>
    <property type="molecule type" value="Genomic_DNA"/>
</dbReference>
<evidence type="ECO:0008006" key="3">
    <source>
        <dbReference type="Google" id="ProtNLM"/>
    </source>
</evidence>
<evidence type="ECO:0000313" key="2">
    <source>
        <dbReference type="Proteomes" id="UP000195024"/>
    </source>
</evidence>
<protein>
    <recommendedName>
        <fullName evidence="3">MmcQ family protein</fullName>
    </recommendedName>
</protein>
<dbReference type="Pfam" id="PF04237">
    <property type="entry name" value="YjbR"/>
    <property type="match status" value="1"/>
</dbReference>
<organism evidence="1 2">
    <name type="scientific">Enterococcus mundtii</name>
    <dbReference type="NCBI Taxonomy" id="53346"/>
    <lineage>
        <taxon>Bacteria</taxon>
        <taxon>Bacillati</taxon>
        <taxon>Bacillota</taxon>
        <taxon>Bacilli</taxon>
        <taxon>Lactobacillales</taxon>
        <taxon>Enterococcaceae</taxon>
        <taxon>Enterococcus</taxon>
    </lineage>
</organism>
<dbReference type="PANTHER" id="PTHR35145">
    <property type="entry name" value="CYTOPLASMIC PROTEIN-RELATED"/>
    <property type="match status" value="1"/>
</dbReference>
<name>A0A242KWS4_ENTMU</name>